<name>A0A5J4U545_9EUKA</name>
<evidence type="ECO:0000313" key="3">
    <source>
        <dbReference type="Proteomes" id="UP000324800"/>
    </source>
</evidence>
<sequence length="254" mass="28038">MNPKYEGKLLNRILTQFILIQAGILAMEHVNNKMNFWKTLKTSLNIQKLDHLAKSVRNIPKENITGVRKTLDSHLGPLFSQQNYLGPPGMALDQSNTKLRSTQLTSRRLKIVPLIQTNSQSQTIPYPNLNQSSILNVDFMRMFTNPFSVLKGILHQQIAGDTAQVHHAPRGTFSINGNVRKVASPTDSIASGQAGVAGTKPINIQTVSSTQLQGNPVREPKVEKKGRKTPVGSKATSTNISVVVNQNQSEDQQR</sequence>
<evidence type="ECO:0000313" key="2">
    <source>
        <dbReference type="EMBL" id="KAA6365936.1"/>
    </source>
</evidence>
<reference evidence="2 3" key="1">
    <citation type="submission" date="2019-03" db="EMBL/GenBank/DDBJ databases">
        <title>Single cell metagenomics reveals metabolic interactions within the superorganism composed of flagellate Streblomastix strix and complex community of Bacteroidetes bacteria on its surface.</title>
        <authorList>
            <person name="Treitli S.C."/>
            <person name="Kolisko M."/>
            <person name="Husnik F."/>
            <person name="Keeling P."/>
            <person name="Hampl V."/>
        </authorList>
    </citation>
    <scope>NUCLEOTIDE SEQUENCE [LARGE SCALE GENOMIC DNA]</scope>
    <source>
        <strain evidence="2">ST1C</strain>
    </source>
</reference>
<dbReference type="AlphaFoldDB" id="A0A5J4U545"/>
<feature type="compositionally biased region" description="Polar residues" evidence="1">
    <location>
        <begin position="234"/>
        <end position="254"/>
    </location>
</feature>
<gene>
    <name evidence="2" type="ORF">EZS28_038538</name>
</gene>
<dbReference type="Proteomes" id="UP000324800">
    <property type="component" value="Unassembled WGS sequence"/>
</dbReference>
<protein>
    <submittedName>
        <fullName evidence="2">Uncharacterized protein</fullName>
    </submittedName>
</protein>
<comment type="caution">
    <text evidence="2">The sequence shown here is derived from an EMBL/GenBank/DDBJ whole genome shotgun (WGS) entry which is preliminary data.</text>
</comment>
<organism evidence="2 3">
    <name type="scientific">Streblomastix strix</name>
    <dbReference type="NCBI Taxonomy" id="222440"/>
    <lineage>
        <taxon>Eukaryota</taxon>
        <taxon>Metamonada</taxon>
        <taxon>Preaxostyla</taxon>
        <taxon>Oxymonadida</taxon>
        <taxon>Streblomastigidae</taxon>
        <taxon>Streblomastix</taxon>
    </lineage>
</organism>
<proteinExistence type="predicted"/>
<evidence type="ECO:0000256" key="1">
    <source>
        <dbReference type="SAM" id="MobiDB-lite"/>
    </source>
</evidence>
<accession>A0A5J4U545</accession>
<dbReference type="EMBL" id="SNRW01019918">
    <property type="protein sequence ID" value="KAA6365936.1"/>
    <property type="molecule type" value="Genomic_DNA"/>
</dbReference>
<feature type="region of interest" description="Disordered" evidence="1">
    <location>
        <begin position="209"/>
        <end position="254"/>
    </location>
</feature>